<dbReference type="EMBL" id="LT906555">
    <property type="protein sequence ID" value="SNW62710.1"/>
    <property type="molecule type" value="Genomic_DNA"/>
</dbReference>
<feature type="domain" description="RNA polymerase subunit H/Rpb5 C-terminal" evidence="2">
    <location>
        <begin position="236"/>
        <end position="297"/>
    </location>
</feature>
<dbReference type="PANTHER" id="PTHR10535">
    <property type="entry name" value="DNA-DIRECTED RNA POLYMERASES I, II, AND III SUBUNIT RPABC1"/>
    <property type="match status" value="1"/>
</dbReference>
<dbReference type="InterPro" id="IPR000783">
    <property type="entry name" value="RNA_pol_subH/Rpb5_C"/>
</dbReference>
<evidence type="ECO:0000313" key="3">
    <source>
        <dbReference type="EMBL" id="SNW62710.1"/>
    </source>
</evidence>
<name>A0A2I2L5D1_9VIRU</name>
<dbReference type="GO" id="GO:0003677">
    <property type="term" value="F:DNA binding"/>
    <property type="evidence" value="ECO:0007669"/>
    <property type="project" value="InterPro"/>
</dbReference>
<dbReference type="GO" id="GO:0006362">
    <property type="term" value="P:transcription elongation by RNA polymerase I"/>
    <property type="evidence" value="ECO:0007669"/>
    <property type="project" value="TreeGrafter"/>
</dbReference>
<dbReference type="SUPFAM" id="SSF55287">
    <property type="entry name" value="RPB5-like RNA polymerase subunit"/>
    <property type="match status" value="1"/>
</dbReference>
<dbReference type="GO" id="GO:0006366">
    <property type="term" value="P:transcription by RNA polymerase II"/>
    <property type="evidence" value="ECO:0007669"/>
    <property type="project" value="TreeGrafter"/>
</dbReference>
<keyword evidence="4" id="KW-1185">Reference proteome</keyword>
<evidence type="ECO:0000256" key="1">
    <source>
        <dbReference type="ARBA" id="ARBA00023163"/>
    </source>
</evidence>
<reference evidence="3" key="1">
    <citation type="submission" date="2017-08" db="EMBL/GenBank/DDBJ databases">
        <authorList>
            <consortium name="Urmite Genomes"/>
        </authorList>
    </citation>
    <scope>NUCLEOTIDE SEQUENCE [LARGE SCALE GENOMIC DNA]</scope>
    <source>
        <strain evidence="3">IHUMI-LCC2</strain>
    </source>
</reference>
<dbReference type="GO" id="GO:0003899">
    <property type="term" value="F:DNA-directed RNA polymerase activity"/>
    <property type="evidence" value="ECO:0007669"/>
    <property type="project" value="InterPro"/>
</dbReference>
<dbReference type="GeneID" id="35382635"/>
<dbReference type="GO" id="GO:0042797">
    <property type="term" value="P:tRNA transcription by RNA polymerase III"/>
    <property type="evidence" value="ECO:0007669"/>
    <property type="project" value="TreeGrafter"/>
</dbReference>
<dbReference type="RefSeq" id="YP_009449012.1">
    <property type="nucleotide sequence ID" value="NC_036594.1"/>
</dbReference>
<dbReference type="InterPro" id="IPR035913">
    <property type="entry name" value="RPB5-like_sf"/>
</dbReference>
<dbReference type="InterPro" id="IPR014381">
    <property type="entry name" value="Arch_Rpo5/euc_Rpb5"/>
</dbReference>
<protein>
    <submittedName>
        <fullName evidence="3">RNA polymerase subunit 5 RPB5</fullName>
    </submittedName>
</protein>
<evidence type="ECO:0000259" key="2">
    <source>
        <dbReference type="Pfam" id="PF01191"/>
    </source>
</evidence>
<dbReference type="Gene3D" id="3.90.940.20">
    <property type="entry name" value="RPB5-like RNA polymerase subunit"/>
    <property type="match status" value="1"/>
</dbReference>
<dbReference type="Pfam" id="PF01191">
    <property type="entry name" value="RNA_pol_Rpb5_C"/>
    <property type="match status" value="1"/>
</dbReference>
<sequence>MNLSEEEIRNLMKIKISQVQMMSDRGYPIPTSELKLYQQSSDLEKINLFETEIMFMDGEPILEDYEPGTAGRFLIESSQQPNGLPPIPIRETIRKYKTLYANEFMEMLRARLGTSTSPNHPPQQDFRVIKGDMRNALSYLYFDNNYENPIFVYYTSIYPQGKNNIIKETLYPLSNRVLQLRNDIFPIVDGGVTRNIKFDVRDVVIISPYNINSNISTFLDENRLSHTSFTDAELSYNITHNSHSPKYTKLSKEQISKLSQYYGTPLEKFPMINVSDPIRKYYGMKEGDVLMIVRQNSVPTPVFKDVFYRAFIEQ</sequence>
<keyword evidence="1" id="KW-0804">Transcription</keyword>
<proteinExistence type="predicted"/>
<accession>A0A2I2L5D1</accession>
<dbReference type="KEGG" id="vg:35382635"/>
<gene>
    <name evidence="3" type="ORF">ORPV_806</name>
</gene>
<dbReference type="Proteomes" id="UP000236316">
    <property type="component" value="Segment"/>
</dbReference>
<evidence type="ECO:0000313" key="4">
    <source>
        <dbReference type="Proteomes" id="UP000236316"/>
    </source>
</evidence>
<organism evidence="3">
    <name type="scientific">Orpheovirus IHUMI-LCC2</name>
    <dbReference type="NCBI Taxonomy" id="2023057"/>
    <lineage>
        <taxon>Viruses</taxon>
        <taxon>Varidnaviria</taxon>
        <taxon>Bamfordvirae</taxon>
        <taxon>Nucleocytoviricota</taxon>
        <taxon>Megaviricetes</taxon>
        <taxon>Pimascovirales</taxon>
        <taxon>Ocovirineae</taxon>
        <taxon>Orpheoviridae</taxon>
        <taxon>Alphaorpheovirus</taxon>
        <taxon>Alphaorpheovirus massiliense</taxon>
    </lineage>
</organism>
<dbReference type="PANTHER" id="PTHR10535:SF0">
    <property type="entry name" value="DNA-DIRECTED RNA POLYMERASES I, II, AND III SUBUNIT RPABC1"/>
    <property type="match status" value="1"/>
</dbReference>